<name>A0ABW3U3J5_9BACL</name>
<evidence type="ECO:0000313" key="3">
    <source>
        <dbReference type="Proteomes" id="UP001597231"/>
    </source>
</evidence>
<dbReference type="EMBL" id="JBHTLT010000116">
    <property type="protein sequence ID" value="MFD1206208.1"/>
    <property type="molecule type" value="Genomic_DNA"/>
</dbReference>
<keyword evidence="1" id="KW-0732">Signal</keyword>
<gene>
    <name evidence="2" type="ORF">ACFQ38_14005</name>
</gene>
<sequence length="146" mass="17032">MSKLKKFFPLLMAVTLICMGFFPVQSIAKDSTINKEKEIQALANELEYIFSTILVKDKLTGVYLVNEEALKNSHYNAEEQAMFLEYAQQFKEQGDYGTNNTFDRCMQDLLGISQVVWNEIKGLSMQNNTLQQQRLFYWLQRLLLIQ</sequence>
<dbReference type="RefSeq" id="WP_381481647.1">
    <property type="nucleotide sequence ID" value="NZ_JBHTLT010000116.1"/>
</dbReference>
<proteinExistence type="predicted"/>
<accession>A0ABW3U3J5</accession>
<organism evidence="2 3">
    <name type="scientific">Sporosarcina contaminans</name>
    <dbReference type="NCBI Taxonomy" id="633403"/>
    <lineage>
        <taxon>Bacteria</taxon>
        <taxon>Bacillati</taxon>
        <taxon>Bacillota</taxon>
        <taxon>Bacilli</taxon>
        <taxon>Bacillales</taxon>
        <taxon>Caryophanaceae</taxon>
        <taxon>Sporosarcina</taxon>
    </lineage>
</organism>
<keyword evidence="3" id="KW-1185">Reference proteome</keyword>
<feature type="chain" id="PRO_5047108658" evidence="1">
    <location>
        <begin position="29"/>
        <end position="146"/>
    </location>
</feature>
<feature type="signal peptide" evidence="1">
    <location>
        <begin position="1"/>
        <end position="28"/>
    </location>
</feature>
<evidence type="ECO:0000256" key="1">
    <source>
        <dbReference type="SAM" id="SignalP"/>
    </source>
</evidence>
<protein>
    <submittedName>
        <fullName evidence="2">Uncharacterized protein</fullName>
    </submittedName>
</protein>
<evidence type="ECO:0000313" key="2">
    <source>
        <dbReference type="EMBL" id="MFD1206208.1"/>
    </source>
</evidence>
<dbReference type="Proteomes" id="UP001597231">
    <property type="component" value="Unassembled WGS sequence"/>
</dbReference>
<comment type="caution">
    <text evidence="2">The sequence shown here is derived from an EMBL/GenBank/DDBJ whole genome shotgun (WGS) entry which is preliminary data.</text>
</comment>
<reference evidence="3" key="1">
    <citation type="journal article" date="2019" name="Int. J. Syst. Evol. Microbiol.">
        <title>The Global Catalogue of Microorganisms (GCM) 10K type strain sequencing project: providing services to taxonomists for standard genome sequencing and annotation.</title>
        <authorList>
            <consortium name="The Broad Institute Genomics Platform"/>
            <consortium name="The Broad Institute Genome Sequencing Center for Infectious Disease"/>
            <person name="Wu L."/>
            <person name="Ma J."/>
        </authorList>
    </citation>
    <scope>NUCLEOTIDE SEQUENCE [LARGE SCALE GENOMIC DNA]</scope>
    <source>
        <strain evidence="3">CCUG 53915</strain>
    </source>
</reference>